<evidence type="ECO:0000259" key="11">
    <source>
        <dbReference type="SMART" id="SM00382"/>
    </source>
</evidence>
<evidence type="ECO:0000256" key="7">
    <source>
        <dbReference type="ARBA" id="ARBA00023136"/>
    </source>
</evidence>
<comment type="subcellular location">
    <subcellularLocation>
        <location evidence="1">Membrane</location>
    </subcellularLocation>
</comment>
<evidence type="ECO:0000256" key="4">
    <source>
        <dbReference type="ARBA" id="ARBA00022741"/>
    </source>
</evidence>
<evidence type="ECO:0000256" key="6">
    <source>
        <dbReference type="ARBA" id="ARBA00022840"/>
    </source>
</evidence>
<dbReference type="InterPro" id="IPR050168">
    <property type="entry name" value="AAA_ATPase_domain"/>
</dbReference>
<dbReference type="GO" id="GO:0005778">
    <property type="term" value="C:peroxisomal membrane"/>
    <property type="evidence" value="ECO:0007669"/>
    <property type="project" value="TreeGrafter"/>
</dbReference>
<dbReference type="InterPro" id="IPR015415">
    <property type="entry name" value="Spast_Vps4_C"/>
</dbReference>
<dbReference type="GO" id="GO:0005524">
    <property type="term" value="F:ATP binding"/>
    <property type="evidence" value="ECO:0007669"/>
    <property type="project" value="UniProtKB-KW"/>
</dbReference>
<evidence type="ECO:0000256" key="3">
    <source>
        <dbReference type="ARBA" id="ARBA00022593"/>
    </source>
</evidence>
<sequence length="705" mass="82346">MFVLTPRQINYTNNINEQYIIQASRNVMDHFNILAYGYIYLDNHLTIMINCNDEIKDNEIYISQHLYLQLKDPLTINLTKAHHNAFQYDDKNFRYNFFPNLPICKEVTLSIINNENCRLVTPKFLKALFHVPIMVKEKQIIKGTLQDDQLFQRLQIQNCDISSKCRTKITNSCQLNNLLRDHFIYIQIERILVEKQEKQNEWYILDFKDVNVKFQDEYTYSPILKQTLNLKFQDIVYQLGDYENFKKQINEIIKLHKSLSIGVESRKNLGKRLLLKQIANQNGILYFEKDFAQISSLRFTEKLILKIQDSPCILLLRNFSKIEQVLLLNKQHVSKEDISNEIIKIIKRIKKLKNVIIILSNEDFSNYPIIKSFVDFYIRFCPQTNVSKQLIEYYELEQSEDEISQVLRETTWRVLQKEIIKNKQNFIMELESKLKTQTISSKTKMEDVGGMEVAIKEVAKTIILPQMYPELFDELVKPRRGILFFGPPGTGKTLLAKCIACEMKMNFISVKGPEMLNQYIGQSESNIRDLFKKAKDNSPSLVFFDELDALAPARGNQSDSNQVMDRIVAQLLTEIDNLSDAIFIIGATNRPDLLDPALLRPGRFDKLMYLGIKTDKESRIKILRALTKSDQFDTIIDEIPNNMTGADFYGLVSQATIYATKRTIQNKLNEMELSIQDLREALKTIRPSVSEQDLVKYEELKKKYQ</sequence>
<evidence type="ECO:0000256" key="1">
    <source>
        <dbReference type="ARBA" id="ARBA00004370"/>
    </source>
</evidence>
<dbReference type="Proteomes" id="UP000692954">
    <property type="component" value="Unassembled WGS sequence"/>
</dbReference>
<evidence type="ECO:0000313" key="13">
    <source>
        <dbReference type="Proteomes" id="UP000692954"/>
    </source>
</evidence>
<name>A0A8S1PBQ6_9CILI</name>
<keyword evidence="13" id="KW-1185">Reference proteome</keyword>
<keyword evidence="5" id="KW-0378">Hydrolase</keyword>
<dbReference type="Pfam" id="PF09336">
    <property type="entry name" value="Vps4_C"/>
    <property type="match status" value="1"/>
</dbReference>
<keyword evidence="3" id="KW-0962">Peroxisome biogenesis</keyword>
<reference evidence="12" key="1">
    <citation type="submission" date="2021-01" db="EMBL/GenBank/DDBJ databases">
        <authorList>
            <consortium name="Genoscope - CEA"/>
            <person name="William W."/>
        </authorList>
    </citation>
    <scope>NUCLEOTIDE SEQUENCE</scope>
</reference>
<evidence type="ECO:0000256" key="10">
    <source>
        <dbReference type="ARBA" id="ARBA00048778"/>
    </source>
</evidence>
<accession>A0A8S1PBQ6</accession>
<dbReference type="SMART" id="SM00382">
    <property type="entry name" value="AAA"/>
    <property type="match status" value="1"/>
</dbReference>
<keyword evidence="7" id="KW-0472">Membrane</keyword>
<dbReference type="InterPro" id="IPR003593">
    <property type="entry name" value="AAA+_ATPase"/>
</dbReference>
<feature type="domain" description="AAA+ ATPase" evidence="11">
    <location>
        <begin position="478"/>
        <end position="614"/>
    </location>
</feature>
<dbReference type="AlphaFoldDB" id="A0A8S1PBQ6"/>
<dbReference type="EMBL" id="CAJJDN010000073">
    <property type="protein sequence ID" value="CAD8100324.1"/>
    <property type="molecule type" value="Genomic_DNA"/>
</dbReference>
<dbReference type="GO" id="GO:0005829">
    <property type="term" value="C:cytosol"/>
    <property type="evidence" value="ECO:0007669"/>
    <property type="project" value="TreeGrafter"/>
</dbReference>
<protein>
    <recommendedName>
        <fullName evidence="8">Peroxisomal ATPase PEX6</fullName>
    </recommendedName>
    <alternativeName>
        <fullName evidence="9">Peroxin-6</fullName>
    </alternativeName>
</protein>
<organism evidence="12 13">
    <name type="scientific">Paramecium sonneborni</name>
    <dbReference type="NCBI Taxonomy" id="65129"/>
    <lineage>
        <taxon>Eukaryota</taxon>
        <taxon>Sar</taxon>
        <taxon>Alveolata</taxon>
        <taxon>Ciliophora</taxon>
        <taxon>Intramacronucleata</taxon>
        <taxon>Oligohymenophorea</taxon>
        <taxon>Peniculida</taxon>
        <taxon>Parameciidae</taxon>
        <taxon>Paramecium</taxon>
    </lineage>
</organism>
<keyword evidence="4" id="KW-0547">Nucleotide-binding</keyword>
<dbReference type="FunFam" id="3.40.50.300:FF:000109">
    <property type="entry name" value="Peroxisomal biogenesis factor 6"/>
    <property type="match status" value="1"/>
</dbReference>
<evidence type="ECO:0000313" key="12">
    <source>
        <dbReference type="EMBL" id="CAD8100324.1"/>
    </source>
</evidence>
<evidence type="ECO:0000256" key="5">
    <source>
        <dbReference type="ARBA" id="ARBA00022801"/>
    </source>
</evidence>
<evidence type="ECO:0000256" key="9">
    <source>
        <dbReference type="ARBA" id="ARBA00034920"/>
    </source>
</evidence>
<proteinExistence type="inferred from homology"/>
<keyword evidence="6" id="KW-0067">ATP-binding</keyword>
<dbReference type="GO" id="GO:0016558">
    <property type="term" value="P:protein import into peroxisome matrix"/>
    <property type="evidence" value="ECO:0007669"/>
    <property type="project" value="TreeGrafter"/>
</dbReference>
<dbReference type="Pfam" id="PF00004">
    <property type="entry name" value="AAA"/>
    <property type="match status" value="1"/>
</dbReference>
<dbReference type="GO" id="GO:0016887">
    <property type="term" value="F:ATP hydrolysis activity"/>
    <property type="evidence" value="ECO:0007669"/>
    <property type="project" value="InterPro"/>
</dbReference>
<dbReference type="InterPro" id="IPR003960">
    <property type="entry name" value="ATPase_AAA_CS"/>
</dbReference>
<comment type="catalytic activity">
    <reaction evidence="10">
        <text>ATP + H2O = ADP + phosphate + H(+)</text>
        <dbReference type="Rhea" id="RHEA:13065"/>
        <dbReference type="ChEBI" id="CHEBI:15377"/>
        <dbReference type="ChEBI" id="CHEBI:15378"/>
        <dbReference type="ChEBI" id="CHEBI:30616"/>
        <dbReference type="ChEBI" id="CHEBI:43474"/>
        <dbReference type="ChEBI" id="CHEBI:456216"/>
    </reaction>
    <physiologicalReaction direction="left-to-right" evidence="10">
        <dbReference type="Rhea" id="RHEA:13066"/>
    </physiologicalReaction>
</comment>
<dbReference type="PANTHER" id="PTHR23077">
    <property type="entry name" value="AAA-FAMILY ATPASE"/>
    <property type="match status" value="1"/>
</dbReference>
<dbReference type="InterPro" id="IPR003959">
    <property type="entry name" value="ATPase_AAA_core"/>
</dbReference>
<comment type="similarity">
    <text evidence="2">Belongs to the AAA ATPase family.</text>
</comment>
<dbReference type="PROSITE" id="PS00674">
    <property type="entry name" value="AAA"/>
    <property type="match status" value="1"/>
</dbReference>
<evidence type="ECO:0000256" key="2">
    <source>
        <dbReference type="ARBA" id="ARBA00006914"/>
    </source>
</evidence>
<dbReference type="OrthoDB" id="2187at2759"/>
<dbReference type="PANTHER" id="PTHR23077:SF9">
    <property type="entry name" value="PEROXISOMAL ATPASE PEX6"/>
    <property type="match status" value="1"/>
</dbReference>
<comment type="caution">
    <text evidence="12">The sequence shown here is derived from an EMBL/GenBank/DDBJ whole genome shotgun (WGS) entry which is preliminary data.</text>
</comment>
<evidence type="ECO:0000256" key="8">
    <source>
        <dbReference type="ARBA" id="ARBA00034811"/>
    </source>
</evidence>
<gene>
    <name evidence="12" type="ORF">PSON_ATCC_30995.1.T0730189</name>
</gene>